<dbReference type="PANTHER" id="PTHR43344:SF15">
    <property type="entry name" value="PHOSPHOSERINE PHOSPHATASE SERB1"/>
    <property type="match status" value="1"/>
</dbReference>
<keyword evidence="2" id="KW-0479">Metal-binding</keyword>
<evidence type="ECO:0000256" key="4">
    <source>
        <dbReference type="ARBA" id="ARBA00022842"/>
    </source>
</evidence>
<keyword evidence="3 5" id="KW-0378">Hydrolase</keyword>
<comment type="caution">
    <text evidence="5">The sequence shown here is derived from an EMBL/GenBank/DDBJ whole genome shotgun (WGS) entry which is preliminary data.</text>
</comment>
<protein>
    <submittedName>
        <fullName evidence="5">HAD superfamily hydrolase (TIGR01490 family)</fullName>
    </submittedName>
</protein>
<evidence type="ECO:0000256" key="1">
    <source>
        <dbReference type="ARBA" id="ARBA00009184"/>
    </source>
</evidence>
<dbReference type="PANTHER" id="PTHR43344">
    <property type="entry name" value="PHOSPHOSERINE PHOSPHATASE"/>
    <property type="match status" value="1"/>
</dbReference>
<name>A0A542ZTY1_RARFA</name>
<evidence type="ECO:0000256" key="3">
    <source>
        <dbReference type="ARBA" id="ARBA00022801"/>
    </source>
</evidence>
<dbReference type="InterPro" id="IPR006385">
    <property type="entry name" value="HAD_hydro_SerB1"/>
</dbReference>
<reference evidence="5 6" key="1">
    <citation type="submission" date="2019-06" db="EMBL/GenBank/DDBJ databases">
        <title>Sequencing the genomes of 1000 actinobacteria strains.</title>
        <authorList>
            <person name="Klenk H.-P."/>
        </authorList>
    </citation>
    <scope>NUCLEOTIDE SEQUENCE [LARGE SCALE GENOMIC DNA]</scope>
    <source>
        <strain evidence="5 6">DSM 4813</strain>
    </source>
</reference>
<accession>A0A542ZTY1</accession>
<dbReference type="NCBIfam" id="TIGR01488">
    <property type="entry name" value="HAD-SF-IB"/>
    <property type="match status" value="1"/>
</dbReference>
<keyword evidence="4" id="KW-0460">Magnesium</keyword>
<proteinExistence type="inferred from homology"/>
<keyword evidence="6" id="KW-1185">Reference proteome</keyword>
<dbReference type="GO" id="GO:0016787">
    <property type="term" value="F:hydrolase activity"/>
    <property type="evidence" value="ECO:0007669"/>
    <property type="project" value="UniProtKB-KW"/>
</dbReference>
<dbReference type="GO" id="GO:0046872">
    <property type="term" value="F:metal ion binding"/>
    <property type="evidence" value="ECO:0007669"/>
    <property type="project" value="UniProtKB-KW"/>
</dbReference>
<evidence type="ECO:0000256" key="2">
    <source>
        <dbReference type="ARBA" id="ARBA00022723"/>
    </source>
</evidence>
<dbReference type="SUPFAM" id="SSF56784">
    <property type="entry name" value="HAD-like"/>
    <property type="match status" value="1"/>
</dbReference>
<sequence length="271" mass="30384">MAIQLMVMTSSTANTRRAAFFDVDNTIIRGASSFHLARALVNRGFFRKRDLFRFAVHQARYLTFGENKRQIAEIRSEALDIMRGHLVAEVVAIGEEVYDEVLSLRIFPGALRLVNRHLERGDEVWLVSATPIEIGDLIARRLGTTGALGTIAEHEDGKYTGRLVGDMMHGEAKARGVQRLAKERGIDLAESYAYGDSMNDSPLLSTVGHPCAINPDRRLRQHAKKVGWPIRDFRGSRVFNRRNVRTASAAGALWAAIITIRSVLRHLRGRR</sequence>
<dbReference type="Gene3D" id="3.40.50.1000">
    <property type="entry name" value="HAD superfamily/HAD-like"/>
    <property type="match status" value="1"/>
</dbReference>
<dbReference type="AlphaFoldDB" id="A0A542ZTY1"/>
<comment type="similarity">
    <text evidence="1">Belongs to the HAD-like hydrolase superfamily. SerB family.</text>
</comment>
<gene>
    <name evidence="5" type="ORF">FB461_0253</name>
</gene>
<evidence type="ECO:0000313" key="6">
    <source>
        <dbReference type="Proteomes" id="UP000315389"/>
    </source>
</evidence>
<evidence type="ECO:0000313" key="5">
    <source>
        <dbReference type="EMBL" id="TQL63777.1"/>
    </source>
</evidence>
<organism evidence="5 6">
    <name type="scientific">Rarobacter faecitabidus</name>
    <dbReference type="NCBI Taxonomy" id="13243"/>
    <lineage>
        <taxon>Bacteria</taxon>
        <taxon>Bacillati</taxon>
        <taxon>Actinomycetota</taxon>
        <taxon>Actinomycetes</taxon>
        <taxon>Micrococcales</taxon>
        <taxon>Rarobacteraceae</taxon>
        <taxon>Rarobacter</taxon>
    </lineage>
</organism>
<dbReference type="Gene3D" id="1.20.1440.100">
    <property type="entry name" value="SG protein - dephosphorylation function"/>
    <property type="match status" value="1"/>
</dbReference>
<dbReference type="EMBL" id="VFOS01000001">
    <property type="protein sequence ID" value="TQL63777.1"/>
    <property type="molecule type" value="Genomic_DNA"/>
</dbReference>
<dbReference type="Proteomes" id="UP000315389">
    <property type="component" value="Unassembled WGS sequence"/>
</dbReference>
<dbReference type="InterPro" id="IPR023214">
    <property type="entry name" value="HAD_sf"/>
</dbReference>
<dbReference type="InterPro" id="IPR036412">
    <property type="entry name" value="HAD-like_sf"/>
</dbReference>
<dbReference type="InterPro" id="IPR050582">
    <property type="entry name" value="HAD-like_SerB"/>
</dbReference>
<dbReference type="NCBIfam" id="TIGR01490">
    <property type="entry name" value="HAD-SF-IB-hyp1"/>
    <property type="match status" value="1"/>
</dbReference>
<dbReference type="FunFam" id="3.40.50.1000:FF:000025">
    <property type="entry name" value="HAD hydrolase, family IB"/>
    <property type="match status" value="1"/>
</dbReference>
<dbReference type="CDD" id="cd02612">
    <property type="entry name" value="HAD_PGPPase"/>
    <property type="match status" value="1"/>
</dbReference>
<dbReference type="Pfam" id="PF12710">
    <property type="entry name" value="HAD"/>
    <property type="match status" value="1"/>
</dbReference>